<proteinExistence type="predicted"/>
<dbReference type="EMBL" id="NVSR01000121">
    <property type="protein sequence ID" value="PCI24562.1"/>
    <property type="molecule type" value="Genomic_DNA"/>
</dbReference>
<feature type="transmembrane region" description="Helical" evidence="5">
    <location>
        <begin position="25"/>
        <end position="46"/>
    </location>
</feature>
<keyword evidence="2 5" id="KW-0812">Transmembrane</keyword>
<comment type="subcellular location">
    <subcellularLocation>
        <location evidence="1">Membrane</location>
        <topology evidence="1">Multi-pass membrane protein</topology>
    </subcellularLocation>
</comment>
<dbReference type="InterPro" id="IPR021147">
    <property type="entry name" value="DUF697"/>
</dbReference>
<keyword evidence="3 5" id="KW-1133">Transmembrane helix</keyword>
<dbReference type="GO" id="GO:0016020">
    <property type="term" value="C:membrane"/>
    <property type="evidence" value="ECO:0007669"/>
    <property type="project" value="UniProtKB-SubCell"/>
</dbReference>
<sequence length="165" mass="17941">MEETAVAVSEETRKENVDKLIRYNAYGSMGIGLIPVPILDMAALSTQQLVMIKKISDEYEIPFRKDLVKSLVGTLMASVLPTSLAGGISSLIKFIPIIGQTIGALTMPIIAGSSTYALGKVFNQHFSAGGTFLDFDPETVKAYFQEKFKEGEGVVSKMGKEEKKK</sequence>
<dbReference type="Proteomes" id="UP000218113">
    <property type="component" value="Unassembled WGS sequence"/>
</dbReference>
<keyword evidence="4 5" id="KW-0472">Membrane</keyword>
<evidence type="ECO:0000256" key="4">
    <source>
        <dbReference type="ARBA" id="ARBA00023136"/>
    </source>
</evidence>
<dbReference type="Pfam" id="PF05128">
    <property type="entry name" value="DUF697"/>
    <property type="match status" value="1"/>
</dbReference>
<evidence type="ECO:0000313" key="7">
    <source>
        <dbReference type="Proteomes" id="UP000218113"/>
    </source>
</evidence>
<accession>A0A2A4STL8</accession>
<feature type="transmembrane region" description="Helical" evidence="5">
    <location>
        <begin position="67"/>
        <end position="88"/>
    </location>
</feature>
<comment type="caution">
    <text evidence="6">The sequence shown here is derived from an EMBL/GenBank/DDBJ whole genome shotgun (WGS) entry which is preliminary data.</text>
</comment>
<organism evidence="6 7">
    <name type="scientific">SAR324 cluster bacterium</name>
    <dbReference type="NCBI Taxonomy" id="2024889"/>
    <lineage>
        <taxon>Bacteria</taxon>
        <taxon>Deltaproteobacteria</taxon>
        <taxon>SAR324 cluster</taxon>
    </lineage>
</organism>
<gene>
    <name evidence="6" type="ORF">COB67_11515</name>
</gene>
<evidence type="ECO:0000256" key="2">
    <source>
        <dbReference type="ARBA" id="ARBA00022692"/>
    </source>
</evidence>
<evidence type="ECO:0000256" key="5">
    <source>
        <dbReference type="SAM" id="Phobius"/>
    </source>
</evidence>
<evidence type="ECO:0000313" key="6">
    <source>
        <dbReference type="EMBL" id="PCI24562.1"/>
    </source>
</evidence>
<evidence type="ECO:0000256" key="3">
    <source>
        <dbReference type="ARBA" id="ARBA00022989"/>
    </source>
</evidence>
<evidence type="ECO:0000256" key="1">
    <source>
        <dbReference type="ARBA" id="ARBA00004141"/>
    </source>
</evidence>
<dbReference type="AlphaFoldDB" id="A0A2A4STL8"/>
<reference evidence="7" key="1">
    <citation type="submission" date="2017-08" db="EMBL/GenBank/DDBJ databases">
        <title>A dynamic microbial community with high functional redundancy inhabits the cold, oxic subseafloor aquifer.</title>
        <authorList>
            <person name="Tully B.J."/>
            <person name="Wheat C.G."/>
            <person name="Glazer B.T."/>
            <person name="Huber J.A."/>
        </authorList>
    </citation>
    <scope>NUCLEOTIDE SEQUENCE [LARGE SCALE GENOMIC DNA]</scope>
</reference>
<protein>
    <submittedName>
        <fullName evidence="6">GTPase</fullName>
    </submittedName>
</protein>
<name>A0A2A4STL8_9DELT</name>